<evidence type="ECO:0000313" key="4">
    <source>
        <dbReference type="Proteomes" id="UP000289323"/>
    </source>
</evidence>
<evidence type="ECO:0000313" key="3">
    <source>
        <dbReference type="EMBL" id="SPQ25628.1"/>
    </source>
</evidence>
<gene>
    <name evidence="3" type="ORF">TT172_LOCUS8047</name>
</gene>
<evidence type="ECO:0000256" key="1">
    <source>
        <dbReference type="SAM" id="MobiDB-lite"/>
    </source>
</evidence>
<sequence length="548" mass="62432">MPLLDAREILAFPGGDNSSDTVIGNVHFNLTTLQHWNYTLYSNGTLSNGSWCLLTFEPYTPALVLPNGTFINVTWCWSPTEPIGVRGGVAIAYAVLFGIALVLILVNLKKHGRLHLPTEKRFFPIGRRWQWYWSSWVCATAVISLLTSIDVDRYFLPELPIVLTSFFWFLMQWGVMAVVWEAVRHWGSWMERQFIDPDPFVLRNDDRRSKVEFYLPLVFYLFLWLNFFMIVPRNWTGIELQRYPQQVIDDAAPTATDARFKTAAFMLAVCWLITVFSLWHSIKHYCPRNRGAFNRLRGLVRYTPLRFMLLLPLAAVIPAYQALVAWYFDYSPLKVGGPLASIYAGAYTPTLLILYVQILFGFFNPNEDLELQRQRRVRAQELDREMGIVHKPSWWRRVNGEHLDPNESMRDRLARNVREIHGTKRSAPDAEVTLSPPAGAPATSVEMTPVSPPPPSAPYSSRSERRRQERAMELAAGVLFSGAPEQSAATAARRREELMMDGPPPPSYRDTVENIRAAPASNVARSISAESSSSTNHPPQQIRSMLDV</sequence>
<protein>
    <submittedName>
        <fullName evidence="3">Cff3fefa-e9b4-4cef-acee-0977950a3ba4</fullName>
    </submittedName>
</protein>
<feature type="transmembrane region" description="Helical" evidence="2">
    <location>
        <begin position="129"/>
        <end position="149"/>
    </location>
</feature>
<feature type="region of interest" description="Disordered" evidence="1">
    <location>
        <begin position="422"/>
        <end position="470"/>
    </location>
</feature>
<name>A0A446BT18_9PEZI</name>
<dbReference type="InterPro" id="IPR018830">
    <property type="entry name" value="DUF2434"/>
</dbReference>
<organism evidence="3 4">
    <name type="scientific">Thermothielavioides terrestris</name>
    <dbReference type="NCBI Taxonomy" id="2587410"/>
    <lineage>
        <taxon>Eukaryota</taxon>
        <taxon>Fungi</taxon>
        <taxon>Dikarya</taxon>
        <taxon>Ascomycota</taxon>
        <taxon>Pezizomycotina</taxon>
        <taxon>Sordariomycetes</taxon>
        <taxon>Sordariomycetidae</taxon>
        <taxon>Sordariales</taxon>
        <taxon>Chaetomiaceae</taxon>
        <taxon>Thermothielavioides</taxon>
    </lineage>
</organism>
<keyword evidence="2" id="KW-1133">Transmembrane helix</keyword>
<reference evidence="3 4" key="1">
    <citation type="submission" date="2018-04" db="EMBL/GenBank/DDBJ databases">
        <authorList>
            <person name="Huttner S."/>
            <person name="Dainat J."/>
        </authorList>
    </citation>
    <scope>NUCLEOTIDE SEQUENCE [LARGE SCALE GENOMIC DNA]</scope>
</reference>
<feature type="compositionally biased region" description="Polar residues" evidence="1">
    <location>
        <begin position="535"/>
        <end position="548"/>
    </location>
</feature>
<dbReference type="Proteomes" id="UP000289323">
    <property type="component" value="Unassembled WGS sequence"/>
</dbReference>
<dbReference type="EMBL" id="OUUZ01000015">
    <property type="protein sequence ID" value="SPQ25628.1"/>
    <property type="molecule type" value="Genomic_DNA"/>
</dbReference>
<keyword evidence="2" id="KW-0812">Transmembrane</keyword>
<feature type="compositionally biased region" description="Low complexity" evidence="1">
    <location>
        <begin position="521"/>
        <end position="534"/>
    </location>
</feature>
<feature type="transmembrane region" description="Helical" evidence="2">
    <location>
        <begin position="213"/>
        <end position="231"/>
    </location>
</feature>
<evidence type="ECO:0000256" key="2">
    <source>
        <dbReference type="SAM" id="Phobius"/>
    </source>
</evidence>
<feature type="region of interest" description="Disordered" evidence="1">
    <location>
        <begin position="517"/>
        <end position="548"/>
    </location>
</feature>
<dbReference type="AlphaFoldDB" id="A0A446BT18"/>
<feature type="transmembrane region" description="Helical" evidence="2">
    <location>
        <begin position="87"/>
        <end position="108"/>
    </location>
</feature>
<proteinExistence type="predicted"/>
<feature type="transmembrane region" description="Helical" evidence="2">
    <location>
        <begin position="263"/>
        <end position="286"/>
    </location>
</feature>
<feature type="transmembrane region" description="Helical" evidence="2">
    <location>
        <begin position="307"/>
        <end position="328"/>
    </location>
</feature>
<feature type="transmembrane region" description="Helical" evidence="2">
    <location>
        <begin position="161"/>
        <end position="183"/>
    </location>
</feature>
<accession>A0A446BT18</accession>
<dbReference type="Pfam" id="PF10361">
    <property type="entry name" value="DUF2434"/>
    <property type="match status" value="1"/>
</dbReference>
<feature type="transmembrane region" description="Helical" evidence="2">
    <location>
        <begin position="340"/>
        <end position="363"/>
    </location>
</feature>
<keyword evidence="2" id="KW-0472">Membrane</keyword>